<sequence length="81" mass="9477">MIPIPLGGLIILFMAVGVTTVCLLWFYSFWRDRKREVYRRRIAIQCRICGTAYACEPKRKITVTTCPVCRTPNERNKLQQI</sequence>
<name>A0A7W7Y9W5_9BACT</name>
<dbReference type="RefSeq" id="WP_184338904.1">
    <property type="nucleotide sequence ID" value="NZ_JACHIG010000002.1"/>
</dbReference>
<accession>A0A7W7Y9W5</accession>
<comment type="caution">
    <text evidence="2">The sequence shown here is derived from an EMBL/GenBank/DDBJ whole genome shotgun (WGS) entry which is preliminary data.</text>
</comment>
<proteinExistence type="predicted"/>
<protein>
    <submittedName>
        <fullName evidence="2">Uncharacterized protein</fullName>
    </submittedName>
</protein>
<organism evidence="2 3">
    <name type="scientific">Prosthecobacter vanneervenii</name>
    <dbReference type="NCBI Taxonomy" id="48466"/>
    <lineage>
        <taxon>Bacteria</taxon>
        <taxon>Pseudomonadati</taxon>
        <taxon>Verrucomicrobiota</taxon>
        <taxon>Verrucomicrobiia</taxon>
        <taxon>Verrucomicrobiales</taxon>
        <taxon>Verrucomicrobiaceae</taxon>
        <taxon>Prosthecobacter</taxon>
    </lineage>
</organism>
<evidence type="ECO:0000313" key="3">
    <source>
        <dbReference type="Proteomes" id="UP000590740"/>
    </source>
</evidence>
<dbReference type="Proteomes" id="UP000590740">
    <property type="component" value="Unassembled WGS sequence"/>
</dbReference>
<evidence type="ECO:0000313" key="2">
    <source>
        <dbReference type="EMBL" id="MBB5031980.1"/>
    </source>
</evidence>
<dbReference type="AlphaFoldDB" id="A0A7W7Y9W5"/>
<feature type="transmembrane region" description="Helical" evidence="1">
    <location>
        <begin position="6"/>
        <end position="30"/>
    </location>
</feature>
<keyword evidence="1" id="KW-0812">Transmembrane</keyword>
<keyword evidence="1" id="KW-0472">Membrane</keyword>
<keyword evidence="1" id="KW-1133">Transmembrane helix</keyword>
<keyword evidence="3" id="KW-1185">Reference proteome</keyword>
<evidence type="ECO:0000256" key="1">
    <source>
        <dbReference type="SAM" id="Phobius"/>
    </source>
</evidence>
<dbReference type="EMBL" id="JACHIG010000002">
    <property type="protein sequence ID" value="MBB5031980.1"/>
    <property type="molecule type" value="Genomic_DNA"/>
</dbReference>
<gene>
    <name evidence="2" type="ORF">HNQ65_001548</name>
</gene>
<reference evidence="2 3" key="1">
    <citation type="submission" date="2020-08" db="EMBL/GenBank/DDBJ databases">
        <title>Genomic Encyclopedia of Type Strains, Phase IV (KMG-IV): sequencing the most valuable type-strain genomes for metagenomic binning, comparative biology and taxonomic classification.</title>
        <authorList>
            <person name="Goeker M."/>
        </authorList>
    </citation>
    <scope>NUCLEOTIDE SEQUENCE [LARGE SCALE GENOMIC DNA]</scope>
    <source>
        <strain evidence="2 3">DSM 12252</strain>
    </source>
</reference>